<dbReference type="EMBL" id="JACAZH010000001">
    <property type="protein sequence ID" value="KAF7377101.1"/>
    <property type="molecule type" value="Genomic_DNA"/>
</dbReference>
<dbReference type="PANTHER" id="PTHR48079:SF6">
    <property type="entry name" value="NAD(P)-BINDING DOMAIN-CONTAINING PROTEIN-RELATED"/>
    <property type="match status" value="1"/>
</dbReference>
<dbReference type="OrthoDB" id="10262413at2759"/>
<dbReference type="GO" id="GO:0004029">
    <property type="term" value="F:aldehyde dehydrogenase (NAD+) activity"/>
    <property type="evidence" value="ECO:0007669"/>
    <property type="project" value="TreeGrafter"/>
</dbReference>
<reference evidence="1" key="1">
    <citation type="submission" date="2020-05" db="EMBL/GenBank/DDBJ databases">
        <title>Mycena genomes resolve the evolution of fungal bioluminescence.</title>
        <authorList>
            <person name="Tsai I.J."/>
        </authorList>
    </citation>
    <scope>NUCLEOTIDE SEQUENCE</scope>
    <source>
        <strain evidence="1">160909Yilan</strain>
    </source>
</reference>
<dbReference type="Proteomes" id="UP000623467">
    <property type="component" value="Unassembled WGS sequence"/>
</dbReference>
<sequence length="280" mass="30030">MQIGLGCWSVLGIQADGIDIPAVKAALAGAKQRFDSTGRPPKFIHTSGTGAIADCTANGAHHDFQTFDDLDVAQMATIAPMQLHRPVDLELLEADDEGESYCSSLYRQSNMEINAGYVKAYIVMPTTVWGIPTGPLLDAGIQKWQNSILNFLVPPSVGRGQGGMVGGGRNVWNNVEVNELADLYIVLYEAIMASEETAHGRVGLYFAENGAHELSELSAVIARVLFEHGKGESPIPTSFTAEEIEKIGLMAMLIGSNAKCAANRARALGWRPTKSTGEIQ</sequence>
<organism evidence="1 2">
    <name type="scientific">Mycena sanguinolenta</name>
    <dbReference type="NCBI Taxonomy" id="230812"/>
    <lineage>
        <taxon>Eukaryota</taxon>
        <taxon>Fungi</taxon>
        <taxon>Dikarya</taxon>
        <taxon>Basidiomycota</taxon>
        <taxon>Agaricomycotina</taxon>
        <taxon>Agaricomycetes</taxon>
        <taxon>Agaricomycetidae</taxon>
        <taxon>Agaricales</taxon>
        <taxon>Marasmiineae</taxon>
        <taxon>Mycenaceae</taxon>
        <taxon>Mycena</taxon>
    </lineage>
</organism>
<dbReference type="SUPFAM" id="SSF51735">
    <property type="entry name" value="NAD(P)-binding Rossmann-fold domains"/>
    <property type="match status" value="1"/>
</dbReference>
<keyword evidence="2" id="KW-1185">Reference proteome</keyword>
<accession>A0A8H6ZHQ9</accession>
<evidence type="ECO:0000313" key="1">
    <source>
        <dbReference type="EMBL" id="KAF7377101.1"/>
    </source>
</evidence>
<dbReference type="AlphaFoldDB" id="A0A8H6ZHQ9"/>
<proteinExistence type="predicted"/>
<evidence type="ECO:0000313" key="2">
    <source>
        <dbReference type="Proteomes" id="UP000623467"/>
    </source>
</evidence>
<dbReference type="GO" id="GO:0005737">
    <property type="term" value="C:cytoplasm"/>
    <property type="evidence" value="ECO:0007669"/>
    <property type="project" value="TreeGrafter"/>
</dbReference>
<gene>
    <name evidence="1" type="ORF">MSAN_00128900</name>
</gene>
<dbReference type="Gene3D" id="3.40.50.720">
    <property type="entry name" value="NAD(P)-binding Rossmann-like Domain"/>
    <property type="match status" value="1"/>
</dbReference>
<name>A0A8H6ZHQ9_9AGAR</name>
<dbReference type="InterPro" id="IPR036291">
    <property type="entry name" value="NAD(P)-bd_dom_sf"/>
</dbReference>
<dbReference type="InterPro" id="IPR051783">
    <property type="entry name" value="NAD(P)-dependent_oxidoreduct"/>
</dbReference>
<dbReference type="PANTHER" id="PTHR48079">
    <property type="entry name" value="PROTEIN YEEZ"/>
    <property type="match status" value="1"/>
</dbReference>
<protein>
    <submittedName>
        <fullName evidence="1">NmrA domain-containing protein</fullName>
    </submittedName>
</protein>
<comment type="caution">
    <text evidence="1">The sequence shown here is derived from an EMBL/GenBank/DDBJ whole genome shotgun (WGS) entry which is preliminary data.</text>
</comment>